<sequence length="621" mass="72006">MSSTGNFGPWLSYFYASLRREARARKFQYVFNIPNMKALKIQDSNSRLKLVEKNLPIPVHLETSIFNTDLSHVQNLLLADVRNQKSVKFGFQIKGIEGTVPDRGIISSILKNPVLPNYLDSGFAKEKLEKTPFEYKHTIRLDTDTNDETLHVFDRVLWPNPIFSNFCRGVGVTPKLYKELLTKDIHFRSPCNSDLLPIFKIESIPEGYDSMGLFPKFNKDQSEIFKGIDAMSALITATPCIGYQYSKVRDAITSTLSNDGLELDRIDKKDIQLFPMVSKTHSSRDTLAKLLVIAKYDTKLWSISAMTNKICPGDILRSTLFARNCNRGALRREFMKHYVSFNVVSLATRLNDHKVTKDFISDESAINWKPWDLYIWHEYEKLEKDFKIPNDFQDLQLIRHDFSGFLRRLFEYHCLVTAEMKVNGSTFFENTDEIPGSARCYAVTTLLNSILNNSKTLETLYPGLAAFIDSKLPKQSQIQKTLLPKLDDSRSLEVGERISNIIREMISFENNVFHDKFTSHSRMHSEINSPMKDWKIIILHKKPFSEEQIRTIRYQSRIFTQFTNTFESIDKISYSICVEKKMIDEDTIIYLYKMNREKKSSLYNMMAEIMKNPDIKDVPEK</sequence>
<protein>
    <submittedName>
        <fullName evidence="1">Similar to Saccharomyces cerevisiae YHL038C CBP2 Mitochondrial protein required for splicing of the group I intron aI5 of the COB pre-mRNA, binds to the RNA to promote splicing</fullName>
    </submittedName>
</protein>
<accession>A0A8H2VD02</accession>
<dbReference type="AlphaFoldDB" id="A0A8H2VD02"/>
<proteinExistence type="predicted"/>
<evidence type="ECO:0000313" key="2">
    <source>
        <dbReference type="Proteomes" id="UP000644660"/>
    </source>
</evidence>
<dbReference type="Proteomes" id="UP000644660">
    <property type="component" value="Unassembled WGS sequence"/>
</dbReference>
<dbReference type="OrthoDB" id="4069973at2759"/>
<name>A0A8H2VD02_9SACH</name>
<dbReference type="EMBL" id="CAEFZW010000002">
    <property type="protein sequence ID" value="CAB4252989.1"/>
    <property type="molecule type" value="Genomic_DNA"/>
</dbReference>
<evidence type="ECO:0000313" key="1">
    <source>
        <dbReference type="EMBL" id="CAB4252989.1"/>
    </source>
</evidence>
<organism evidence="1 2">
    <name type="scientific">Maudiozyma barnettii</name>
    <dbReference type="NCBI Taxonomy" id="61262"/>
    <lineage>
        <taxon>Eukaryota</taxon>
        <taxon>Fungi</taxon>
        <taxon>Dikarya</taxon>
        <taxon>Ascomycota</taxon>
        <taxon>Saccharomycotina</taxon>
        <taxon>Saccharomycetes</taxon>
        <taxon>Saccharomycetales</taxon>
        <taxon>Saccharomycetaceae</taxon>
        <taxon>Maudiozyma</taxon>
    </lineage>
</organism>
<reference evidence="1 2" key="1">
    <citation type="submission" date="2020-05" db="EMBL/GenBank/DDBJ databases">
        <authorList>
            <person name="Casaregola S."/>
            <person name="Devillers H."/>
            <person name="Grondin C."/>
        </authorList>
    </citation>
    <scope>NUCLEOTIDE SEQUENCE [LARGE SCALE GENOMIC DNA]</scope>
    <source>
        <strain evidence="1 2">CLIB 1767</strain>
    </source>
</reference>
<dbReference type="GeneID" id="64856134"/>
<gene>
    <name evidence="1" type="ORF">KABA2_02S09108</name>
</gene>
<comment type="caution">
    <text evidence="1">The sequence shown here is derived from an EMBL/GenBank/DDBJ whole genome shotgun (WGS) entry which is preliminary data.</text>
</comment>
<dbReference type="RefSeq" id="XP_041405027.1">
    <property type="nucleotide sequence ID" value="XM_041549093.1"/>
</dbReference>
<keyword evidence="2" id="KW-1185">Reference proteome</keyword>